<keyword evidence="2" id="KW-1185">Reference proteome</keyword>
<gene>
    <name evidence="1" type="ORF">QBC40DRAFT_249553</name>
</gene>
<dbReference type="Proteomes" id="UP001303160">
    <property type="component" value="Unassembled WGS sequence"/>
</dbReference>
<name>A0AAN7B0C2_9PEZI</name>
<evidence type="ECO:0000313" key="2">
    <source>
        <dbReference type="Proteomes" id="UP001303160"/>
    </source>
</evidence>
<sequence>MYEVLGRLPRLRRVVLQFDWPRTRLLFSKGTPSWEKLRAFVGDLIDIAVDETLVRAIIRKITAGKCPLERLKIGVRPFHSKFVRIREPYRRSYGNIAGLVAGRSWLCTRDDGESAQMEVREITKASALREAALDHLKGSADEYTRELWAGVWPPREGDSEKWWENWWSYPLADITDDGEEGAGSAGPDM</sequence>
<protein>
    <submittedName>
        <fullName evidence="1">Uncharacterized protein</fullName>
    </submittedName>
</protein>
<comment type="caution">
    <text evidence="1">The sequence shown here is derived from an EMBL/GenBank/DDBJ whole genome shotgun (WGS) entry which is preliminary data.</text>
</comment>
<proteinExistence type="predicted"/>
<reference evidence="1" key="2">
    <citation type="submission" date="2023-05" db="EMBL/GenBank/DDBJ databases">
        <authorList>
            <consortium name="Lawrence Berkeley National Laboratory"/>
            <person name="Steindorff A."/>
            <person name="Hensen N."/>
            <person name="Bonometti L."/>
            <person name="Westerberg I."/>
            <person name="Brannstrom I.O."/>
            <person name="Guillou S."/>
            <person name="Cros-Aarteil S."/>
            <person name="Calhoun S."/>
            <person name="Haridas S."/>
            <person name="Kuo A."/>
            <person name="Mondo S."/>
            <person name="Pangilinan J."/>
            <person name="Riley R."/>
            <person name="Labutti K."/>
            <person name="Andreopoulos B."/>
            <person name="Lipzen A."/>
            <person name="Chen C."/>
            <person name="Yanf M."/>
            <person name="Daum C."/>
            <person name="Ng V."/>
            <person name="Clum A."/>
            <person name="Ohm R."/>
            <person name="Martin F."/>
            <person name="Silar P."/>
            <person name="Natvig D."/>
            <person name="Lalanne C."/>
            <person name="Gautier V."/>
            <person name="Ament-Velasquez S.L."/>
            <person name="Kruys A."/>
            <person name="Hutchinson M.I."/>
            <person name="Powell A.J."/>
            <person name="Barry K."/>
            <person name="Miller A.N."/>
            <person name="Grigoriev I.V."/>
            <person name="Debuchy R."/>
            <person name="Gladieux P."/>
            <person name="Thoren M.H."/>
            <person name="Johannesson H."/>
        </authorList>
    </citation>
    <scope>NUCLEOTIDE SEQUENCE</scope>
    <source>
        <strain evidence="1">CBS 315.58</strain>
    </source>
</reference>
<reference evidence="1" key="1">
    <citation type="journal article" date="2023" name="Mol. Phylogenet. Evol.">
        <title>Genome-scale phylogeny and comparative genomics of the fungal order Sordariales.</title>
        <authorList>
            <person name="Hensen N."/>
            <person name="Bonometti L."/>
            <person name="Westerberg I."/>
            <person name="Brannstrom I.O."/>
            <person name="Guillou S."/>
            <person name="Cros-Aarteil S."/>
            <person name="Calhoun S."/>
            <person name="Haridas S."/>
            <person name="Kuo A."/>
            <person name="Mondo S."/>
            <person name="Pangilinan J."/>
            <person name="Riley R."/>
            <person name="LaButti K."/>
            <person name="Andreopoulos B."/>
            <person name="Lipzen A."/>
            <person name="Chen C."/>
            <person name="Yan M."/>
            <person name="Daum C."/>
            <person name="Ng V."/>
            <person name="Clum A."/>
            <person name="Steindorff A."/>
            <person name="Ohm R.A."/>
            <person name="Martin F."/>
            <person name="Silar P."/>
            <person name="Natvig D.O."/>
            <person name="Lalanne C."/>
            <person name="Gautier V."/>
            <person name="Ament-Velasquez S.L."/>
            <person name="Kruys A."/>
            <person name="Hutchinson M.I."/>
            <person name="Powell A.J."/>
            <person name="Barry K."/>
            <person name="Miller A.N."/>
            <person name="Grigoriev I.V."/>
            <person name="Debuchy R."/>
            <person name="Gladieux P."/>
            <person name="Hiltunen Thoren M."/>
            <person name="Johannesson H."/>
        </authorList>
    </citation>
    <scope>NUCLEOTIDE SEQUENCE</scope>
    <source>
        <strain evidence="1">CBS 315.58</strain>
    </source>
</reference>
<organism evidence="1 2">
    <name type="scientific">Triangularia verruculosa</name>
    <dbReference type="NCBI Taxonomy" id="2587418"/>
    <lineage>
        <taxon>Eukaryota</taxon>
        <taxon>Fungi</taxon>
        <taxon>Dikarya</taxon>
        <taxon>Ascomycota</taxon>
        <taxon>Pezizomycotina</taxon>
        <taxon>Sordariomycetes</taxon>
        <taxon>Sordariomycetidae</taxon>
        <taxon>Sordariales</taxon>
        <taxon>Podosporaceae</taxon>
        <taxon>Triangularia</taxon>
    </lineage>
</organism>
<evidence type="ECO:0000313" key="1">
    <source>
        <dbReference type="EMBL" id="KAK4205162.1"/>
    </source>
</evidence>
<dbReference type="EMBL" id="MU863878">
    <property type="protein sequence ID" value="KAK4205162.1"/>
    <property type="molecule type" value="Genomic_DNA"/>
</dbReference>
<dbReference type="AlphaFoldDB" id="A0AAN7B0C2"/>
<accession>A0AAN7B0C2</accession>